<dbReference type="InterPro" id="IPR026906">
    <property type="entry name" value="LRR_5"/>
</dbReference>
<dbReference type="AlphaFoldDB" id="A0A0B7IG28"/>
<gene>
    <name evidence="1" type="ORF">CCAN11_1850005</name>
</gene>
<dbReference type="InterPro" id="IPR032675">
    <property type="entry name" value="LRR_dom_sf"/>
</dbReference>
<dbReference type="Proteomes" id="UP000039370">
    <property type="component" value="Unassembled WGS sequence"/>
</dbReference>
<dbReference type="EMBL" id="CDOK01000096">
    <property type="protein sequence ID" value="CEN48957.1"/>
    <property type="molecule type" value="Genomic_DNA"/>
</dbReference>
<organism evidence="1 2">
    <name type="scientific">Capnocytophaga canimorsus</name>
    <dbReference type="NCBI Taxonomy" id="28188"/>
    <lineage>
        <taxon>Bacteria</taxon>
        <taxon>Pseudomonadati</taxon>
        <taxon>Bacteroidota</taxon>
        <taxon>Flavobacteriia</taxon>
        <taxon>Flavobacteriales</taxon>
        <taxon>Flavobacteriaceae</taxon>
        <taxon>Capnocytophaga</taxon>
    </lineage>
</organism>
<evidence type="ECO:0000313" key="2">
    <source>
        <dbReference type="Proteomes" id="UP000039370"/>
    </source>
</evidence>
<protein>
    <submittedName>
        <fullName evidence="1">TvBspA-like-625</fullName>
    </submittedName>
</protein>
<dbReference type="Gene3D" id="3.80.10.10">
    <property type="entry name" value="Ribonuclease Inhibitor"/>
    <property type="match status" value="1"/>
</dbReference>
<dbReference type="Pfam" id="PF13306">
    <property type="entry name" value="LRR_5"/>
    <property type="match status" value="1"/>
</dbReference>
<name>A0A0B7IG28_9FLAO</name>
<proteinExistence type="predicted"/>
<sequence>MGCSSLTSITLPNSVTAIGWRAFSGCRSLTSITLPNSVTSIGDYAFWQCSSLTSLTLKGSTPPKIQILFDNSPTIKVPAGSVDAYKTAAGWREYAHQIVAE</sequence>
<accession>A0A0B7IG28</accession>
<dbReference type="PANTHER" id="PTHR45661">
    <property type="entry name" value="SURFACE ANTIGEN"/>
    <property type="match status" value="1"/>
</dbReference>
<dbReference type="PANTHER" id="PTHR45661:SF3">
    <property type="entry name" value="IG-LIKE DOMAIN-CONTAINING PROTEIN"/>
    <property type="match status" value="1"/>
</dbReference>
<dbReference type="SUPFAM" id="SSF52058">
    <property type="entry name" value="L domain-like"/>
    <property type="match status" value="1"/>
</dbReference>
<reference evidence="2" key="1">
    <citation type="submission" date="2015-01" db="EMBL/GenBank/DDBJ databases">
        <authorList>
            <person name="MANFREDI Pablo"/>
        </authorList>
    </citation>
    <scope>NUCLEOTIDE SEQUENCE [LARGE SCALE GENOMIC DNA]</scope>
    <source>
        <strain evidence="2">Cc11</strain>
    </source>
</reference>
<evidence type="ECO:0000313" key="1">
    <source>
        <dbReference type="EMBL" id="CEN48957.1"/>
    </source>
</evidence>
<dbReference type="InterPro" id="IPR053139">
    <property type="entry name" value="Surface_bspA-like"/>
</dbReference>